<dbReference type="PANTHER" id="PTHR30250">
    <property type="entry name" value="PST FAMILY PREDICTED COLANIC ACID TRANSPORTER"/>
    <property type="match status" value="1"/>
</dbReference>
<evidence type="ECO:0000313" key="7">
    <source>
        <dbReference type="EMBL" id="CUH64817.1"/>
    </source>
</evidence>
<dbReference type="EMBL" id="CYSC01000013">
    <property type="protein sequence ID" value="CUH70808.1"/>
    <property type="molecule type" value="Genomic_DNA"/>
</dbReference>
<feature type="transmembrane region" description="Helical" evidence="6">
    <location>
        <begin position="118"/>
        <end position="139"/>
    </location>
</feature>
<dbReference type="AlphaFoldDB" id="A0A0P1FAH7"/>
<feature type="transmembrane region" description="Helical" evidence="6">
    <location>
        <begin position="180"/>
        <end position="197"/>
    </location>
</feature>
<dbReference type="InterPro" id="IPR002797">
    <property type="entry name" value="Polysacc_synth"/>
</dbReference>
<evidence type="ECO:0000313" key="8">
    <source>
        <dbReference type="EMBL" id="CUH70808.1"/>
    </source>
</evidence>
<sequence length="417" mass="44118">MLRKLLLAAASKGAGSAISVVFTVLVARILGAEGAGPVLFGLTVLTVGAAALRLGFDSLLVKQVGAAGIGAMANTWVSRAILLSLLAAVAPALIGFFWAEKIATTLFNAPDFAPVLRWIALSLPLLAIANLIGFAFQGLRKPGLSVVGQNLGYLSLALLVVSLRHLWLDQPLAAEDIAQTLFLATVLTALGLGALWLRQPDARFIWQLRMQAAEVRAAANLWLAMLMTLTVTWSGILLGGRFVTSQEIAFTAAAQRIAVLVVFILLVTDLLVAPVYARSFARRDLEHLRQIARRSTRAMVLIGVPVVAGLILYAEQIMGLHGAEFAQAGPVLVIYVLGQLVNVCTGSVGQLLMMCDGEGDYRLGETVAAGLTVTATLLLAPHYGALGVAIASALGIATQNIVSYVMVRRRLGFYPGF</sequence>
<comment type="subcellular location">
    <subcellularLocation>
        <location evidence="1">Cell membrane</location>
        <topology evidence="1">Multi-pass membrane protein</topology>
    </subcellularLocation>
</comment>
<evidence type="ECO:0000256" key="2">
    <source>
        <dbReference type="ARBA" id="ARBA00022475"/>
    </source>
</evidence>
<evidence type="ECO:0000256" key="1">
    <source>
        <dbReference type="ARBA" id="ARBA00004651"/>
    </source>
</evidence>
<reference evidence="7 9" key="1">
    <citation type="submission" date="2015-09" db="EMBL/GenBank/DDBJ databases">
        <authorList>
            <person name="Rodrigo-Torres L."/>
            <person name="Arahal D.R."/>
        </authorList>
    </citation>
    <scope>NUCLEOTIDE SEQUENCE [LARGE SCALE GENOMIC DNA]</scope>
    <source>
        <strain evidence="7 9">CECT 5118</strain>
    </source>
</reference>
<feature type="transmembrane region" description="Helical" evidence="6">
    <location>
        <begin position="35"/>
        <end position="56"/>
    </location>
</feature>
<keyword evidence="2" id="KW-1003">Cell membrane</keyword>
<feature type="transmembrane region" description="Helical" evidence="6">
    <location>
        <begin position="218"/>
        <end position="237"/>
    </location>
</feature>
<feature type="transmembrane region" description="Helical" evidence="6">
    <location>
        <begin position="361"/>
        <end position="380"/>
    </location>
</feature>
<keyword evidence="5 6" id="KW-0472">Membrane</keyword>
<evidence type="ECO:0000313" key="9">
    <source>
        <dbReference type="Proteomes" id="UP000051086"/>
    </source>
</evidence>
<evidence type="ECO:0000256" key="4">
    <source>
        <dbReference type="ARBA" id="ARBA00022989"/>
    </source>
</evidence>
<organism evidence="8">
    <name type="scientific">Thalassovita autumnalis</name>
    <dbReference type="NCBI Taxonomy" id="2072972"/>
    <lineage>
        <taxon>Bacteria</taxon>
        <taxon>Pseudomonadati</taxon>
        <taxon>Pseudomonadota</taxon>
        <taxon>Alphaproteobacteria</taxon>
        <taxon>Rhodobacterales</taxon>
        <taxon>Roseobacteraceae</taxon>
        <taxon>Thalassovita</taxon>
    </lineage>
</organism>
<gene>
    <name evidence="7" type="ORF">TL5118_01028</name>
    <name evidence="8" type="ORF">TL5120_00588</name>
</gene>
<name>A0A0P1FAH7_9RHOB</name>
<feature type="transmembrane region" description="Helical" evidence="6">
    <location>
        <begin position="76"/>
        <end position="98"/>
    </location>
</feature>
<dbReference type="InterPro" id="IPR050833">
    <property type="entry name" value="Poly_Biosynth_Transport"/>
</dbReference>
<dbReference type="EMBL" id="CYSB01000021">
    <property type="protein sequence ID" value="CUH64817.1"/>
    <property type="molecule type" value="Genomic_DNA"/>
</dbReference>
<feature type="transmembrane region" description="Helical" evidence="6">
    <location>
        <begin position="257"/>
        <end position="277"/>
    </location>
</feature>
<dbReference type="Proteomes" id="UP000051086">
    <property type="component" value="Unassembled WGS sequence"/>
</dbReference>
<keyword evidence="3 6" id="KW-0812">Transmembrane</keyword>
<evidence type="ECO:0000256" key="6">
    <source>
        <dbReference type="SAM" id="Phobius"/>
    </source>
</evidence>
<evidence type="ECO:0000256" key="5">
    <source>
        <dbReference type="ARBA" id="ARBA00023136"/>
    </source>
</evidence>
<proteinExistence type="predicted"/>
<dbReference type="GO" id="GO:0005886">
    <property type="term" value="C:plasma membrane"/>
    <property type="evidence" value="ECO:0007669"/>
    <property type="project" value="UniProtKB-SubCell"/>
</dbReference>
<protein>
    <submittedName>
        <fullName evidence="8">Polysaccharide biosynthesis protein</fullName>
    </submittedName>
</protein>
<dbReference type="Proteomes" id="UP000051887">
    <property type="component" value="Unassembled WGS sequence"/>
</dbReference>
<keyword evidence="9" id="KW-1185">Reference proteome</keyword>
<feature type="transmembrane region" description="Helical" evidence="6">
    <location>
        <begin position="298"/>
        <end position="320"/>
    </location>
</feature>
<dbReference type="Pfam" id="PF01943">
    <property type="entry name" value="Polysacc_synt"/>
    <property type="match status" value="1"/>
</dbReference>
<dbReference type="RefSeq" id="WP_082626150.1">
    <property type="nucleotide sequence ID" value="NZ_CYSB01000021.1"/>
</dbReference>
<reference evidence="8" key="2">
    <citation type="submission" date="2015-09" db="EMBL/GenBank/DDBJ databases">
        <authorList>
            <consortium name="Swine Surveillance"/>
        </authorList>
    </citation>
    <scope>NUCLEOTIDE SEQUENCE [LARGE SCALE GENOMIC DNA]</scope>
    <source>
        <strain evidence="8">5120</strain>
    </source>
</reference>
<evidence type="ECO:0000256" key="3">
    <source>
        <dbReference type="ARBA" id="ARBA00022692"/>
    </source>
</evidence>
<keyword evidence="4 6" id="KW-1133">Transmembrane helix</keyword>
<feature type="transmembrane region" description="Helical" evidence="6">
    <location>
        <begin position="386"/>
        <end position="407"/>
    </location>
</feature>
<feature type="transmembrane region" description="Helical" evidence="6">
    <location>
        <begin position="151"/>
        <end position="168"/>
    </location>
</feature>
<dbReference type="OrthoDB" id="824226at2"/>
<dbReference type="PANTHER" id="PTHR30250:SF11">
    <property type="entry name" value="O-ANTIGEN TRANSPORTER-RELATED"/>
    <property type="match status" value="1"/>
</dbReference>
<accession>A0A0P1FAH7</accession>
<feature type="transmembrane region" description="Helical" evidence="6">
    <location>
        <begin position="332"/>
        <end position="354"/>
    </location>
</feature>